<name>A0A165LUK9_9APHY</name>
<dbReference type="InterPro" id="IPR032675">
    <property type="entry name" value="LRR_dom_sf"/>
</dbReference>
<proteinExistence type="predicted"/>
<feature type="chain" id="PRO_5007861949" description="CFEM domain-containing protein" evidence="5">
    <location>
        <begin position="21"/>
        <end position="616"/>
    </location>
</feature>
<keyword evidence="8" id="KW-1185">Reference proteome</keyword>
<dbReference type="EMBL" id="KV429116">
    <property type="protein sequence ID" value="KZT64869.1"/>
    <property type="molecule type" value="Genomic_DNA"/>
</dbReference>
<evidence type="ECO:0000256" key="5">
    <source>
        <dbReference type="SAM" id="SignalP"/>
    </source>
</evidence>
<dbReference type="PROSITE" id="PS52012">
    <property type="entry name" value="CFEM"/>
    <property type="match status" value="1"/>
</dbReference>
<dbReference type="SUPFAM" id="SSF52047">
    <property type="entry name" value="RNI-like"/>
    <property type="match status" value="1"/>
</dbReference>
<evidence type="ECO:0000256" key="1">
    <source>
        <dbReference type="ARBA" id="ARBA00004613"/>
    </source>
</evidence>
<evidence type="ECO:0000256" key="4">
    <source>
        <dbReference type="ARBA" id="ARBA00023157"/>
    </source>
</evidence>
<dbReference type="STRING" id="1314783.A0A165LUK9"/>
<dbReference type="Gene3D" id="3.80.10.10">
    <property type="entry name" value="Ribonuclease Inhibitor"/>
    <property type="match status" value="1"/>
</dbReference>
<accession>A0A165LUK9</accession>
<dbReference type="Pfam" id="PF05730">
    <property type="entry name" value="CFEM"/>
    <property type="match status" value="1"/>
</dbReference>
<sequence length="616" mass="67409">MHGLIAALLVVASAAYGVVAQTTSAPLPSITVDTCVVTCLSQAASSASCSSYSDLACICSSSTYQSSLNSCLQSKCSKGYDNWAQTYQKDVCAYESIALTIASEASEFAASIATARPTDSAQEASLSSAASSFAAHLSSELSVASISLSTADRALVSSASALTATSTSNASPRLFGVRTPETAVWTFDGPISDDERKRFVLYAKFIRTIRLQSSLHVDPSVFLHLSRGNLGTPLLPRLDAIYCDHNWPYMDIAMSLLIGPSLRKLTLSFEELDFMAQLWTKPLDRHGYILKSLLVDICASAPQLETLGVRRCSYPSQLYVIGMMKHLRALDLSFTVIDIKLVQAIAQLEQLEELSLSDVFDGPYSRYSLPIPACPGFRNLKRLTIHGEGWSSLSPLLAAMSDLRISELRLITAAIDILPLETLVSDLPGSHASLERVRMEHLQVTTLWFDVPTTPVATFMAPLFALPNISEFELCIEKPLCIADDDLRKIGNAWAGSLTRLRLRLCDGASNEATSVAPTIQGIIDLANLCPKLSHLSLSSVRPVDGAAVYHIKYDLLVTDFQVQDDRIRDVHQVARVLWCVFRRFSVPGLDRTVFKQWAAVVDEIARLQSEWEREE</sequence>
<dbReference type="GO" id="GO:0005576">
    <property type="term" value="C:extracellular region"/>
    <property type="evidence" value="ECO:0007669"/>
    <property type="project" value="UniProtKB-SubCell"/>
</dbReference>
<organism evidence="7 8">
    <name type="scientific">Daedalea quercina L-15889</name>
    <dbReference type="NCBI Taxonomy" id="1314783"/>
    <lineage>
        <taxon>Eukaryota</taxon>
        <taxon>Fungi</taxon>
        <taxon>Dikarya</taxon>
        <taxon>Basidiomycota</taxon>
        <taxon>Agaricomycotina</taxon>
        <taxon>Agaricomycetes</taxon>
        <taxon>Polyporales</taxon>
        <taxon>Fomitopsis</taxon>
    </lineage>
</organism>
<protein>
    <recommendedName>
        <fullName evidence="6">CFEM domain-containing protein</fullName>
    </recommendedName>
</protein>
<dbReference type="Proteomes" id="UP000076727">
    <property type="component" value="Unassembled WGS sequence"/>
</dbReference>
<evidence type="ECO:0000313" key="7">
    <source>
        <dbReference type="EMBL" id="KZT64869.1"/>
    </source>
</evidence>
<keyword evidence="4" id="KW-1015">Disulfide bond</keyword>
<evidence type="ECO:0000256" key="2">
    <source>
        <dbReference type="ARBA" id="ARBA00022525"/>
    </source>
</evidence>
<gene>
    <name evidence="7" type="ORF">DAEQUDRAFT_814669</name>
</gene>
<feature type="signal peptide" evidence="5">
    <location>
        <begin position="1"/>
        <end position="20"/>
    </location>
</feature>
<dbReference type="OrthoDB" id="2755377at2759"/>
<dbReference type="AlphaFoldDB" id="A0A165LUK9"/>
<evidence type="ECO:0000259" key="6">
    <source>
        <dbReference type="PROSITE" id="PS52012"/>
    </source>
</evidence>
<feature type="domain" description="CFEM" evidence="6">
    <location>
        <begin position="6"/>
        <end position="119"/>
    </location>
</feature>
<evidence type="ECO:0000256" key="3">
    <source>
        <dbReference type="ARBA" id="ARBA00022729"/>
    </source>
</evidence>
<evidence type="ECO:0000313" key="8">
    <source>
        <dbReference type="Proteomes" id="UP000076727"/>
    </source>
</evidence>
<reference evidence="7 8" key="1">
    <citation type="journal article" date="2016" name="Mol. Biol. Evol.">
        <title>Comparative Genomics of Early-Diverging Mushroom-Forming Fungi Provides Insights into the Origins of Lignocellulose Decay Capabilities.</title>
        <authorList>
            <person name="Nagy L.G."/>
            <person name="Riley R."/>
            <person name="Tritt A."/>
            <person name="Adam C."/>
            <person name="Daum C."/>
            <person name="Floudas D."/>
            <person name="Sun H."/>
            <person name="Yadav J.S."/>
            <person name="Pangilinan J."/>
            <person name="Larsson K.H."/>
            <person name="Matsuura K."/>
            <person name="Barry K."/>
            <person name="Labutti K."/>
            <person name="Kuo R."/>
            <person name="Ohm R.A."/>
            <person name="Bhattacharya S.S."/>
            <person name="Shirouzu T."/>
            <person name="Yoshinaga Y."/>
            <person name="Martin F.M."/>
            <person name="Grigoriev I.V."/>
            <person name="Hibbett D.S."/>
        </authorList>
    </citation>
    <scope>NUCLEOTIDE SEQUENCE [LARGE SCALE GENOMIC DNA]</scope>
    <source>
        <strain evidence="7 8">L-15889</strain>
    </source>
</reference>
<comment type="subcellular location">
    <subcellularLocation>
        <location evidence="1">Secreted</location>
    </subcellularLocation>
</comment>
<keyword evidence="2" id="KW-0964">Secreted</keyword>
<keyword evidence="3 5" id="KW-0732">Signal</keyword>
<dbReference type="InterPro" id="IPR008427">
    <property type="entry name" value="Extracellular_membr_CFEM_dom"/>
</dbReference>